<name>A0A9D1PI30_9FIRM</name>
<reference evidence="2" key="1">
    <citation type="journal article" date="2021" name="PeerJ">
        <title>Extensive microbial diversity within the chicken gut microbiome revealed by metagenomics and culture.</title>
        <authorList>
            <person name="Gilroy R."/>
            <person name="Ravi A."/>
            <person name="Getino M."/>
            <person name="Pursley I."/>
            <person name="Horton D.L."/>
            <person name="Alikhan N.F."/>
            <person name="Baker D."/>
            <person name="Gharbi K."/>
            <person name="Hall N."/>
            <person name="Watson M."/>
            <person name="Adriaenssens E.M."/>
            <person name="Foster-Nyarko E."/>
            <person name="Jarju S."/>
            <person name="Secka A."/>
            <person name="Antonio M."/>
            <person name="Oren A."/>
            <person name="Chaudhuri R.R."/>
            <person name="La Ragione R."/>
            <person name="Hildebrand F."/>
            <person name="Pallen M.J."/>
        </authorList>
    </citation>
    <scope>NUCLEOTIDE SEQUENCE</scope>
    <source>
        <strain evidence="2">CHK193-4272</strain>
    </source>
</reference>
<accession>A0A9D1PI30</accession>
<dbReference type="SMART" id="SM00646">
    <property type="entry name" value="Ami_3"/>
    <property type="match status" value="1"/>
</dbReference>
<dbReference type="CDD" id="cd02696">
    <property type="entry name" value="MurNAc-LAA"/>
    <property type="match status" value="1"/>
</dbReference>
<sequence length="161" mass="17892">GGGDGFEVYHTIYGGTGKTLAENIEAEVIKSGQNSRGVKTRENSSGKDYYGFIRQTSCPAVICEIGFIDNKNDLKDFDEQAEQIKFGKAYAHGILKTLGVEIMTDTQTPVQDETKHWAYKHYESLKNKGIEISEMRFDDNITRGEAFALADKIIKALCVKA</sequence>
<evidence type="ECO:0000313" key="3">
    <source>
        <dbReference type="Proteomes" id="UP000886808"/>
    </source>
</evidence>
<dbReference type="Proteomes" id="UP000886808">
    <property type="component" value="Unassembled WGS sequence"/>
</dbReference>
<evidence type="ECO:0000313" key="2">
    <source>
        <dbReference type="EMBL" id="HIV62185.1"/>
    </source>
</evidence>
<protein>
    <submittedName>
        <fullName evidence="2">N-acetylmuramoyl-L-alanine amidase</fullName>
    </submittedName>
</protein>
<feature type="domain" description="MurNAc-LAA" evidence="1">
    <location>
        <begin position="1"/>
        <end position="95"/>
    </location>
</feature>
<dbReference type="GO" id="GO:0008745">
    <property type="term" value="F:N-acetylmuramoyl-L-alanine amidase activity"/>
    <property type="evidence" value="ECO:0007669"/>
    <property type="project" value="InterPro"/>
</dbReference>
<proteinExistence type="predicted"/>
<dbReference type="EMBL" id="DXIE01000030">
    <property type="protein sequence ID" value="HIV62185.1"/>
    <property type="molecule type" value="Genomic_DNA"/>
</dbReference>
<dbReference type="Gene3D" id="3.40.630.40">
    <property type="entry name" value="Zn-dependent exopeptidases"/>
    <property type="match status" value="1"/>
</dbReference>
<dbReference type="AlphaFoldDB" id="A0A9D1PI30"/>
<gene>
    <name evidence="2" type="ORF">H9746_04955</name>
</gene>
<dbReference type="InterPro" id="IPR002508">
    <property type="entry name" value="MurNAc-LAA_cat"/>
</dbReference>
<evidence type="ECO:0000259" key="1">
    <source>
        <dbReference type="SMART" id="SM00646"/>
    </source>
</evidence>
<dbReference type="GO" id="GO:0009253">
    <property type="term" value="P:peptidoglycan catabolic process"/>
    <property type="evidence" value="ECO:0007669"/>
    <property type="project" value="InterPro"/>
</dbReference>
<reference evidence="2" key="2">
    <citation type="submission" date="2021-04" db="EMBL/GenBank/DDBJ databases">
        <authorList>
            <person name="Gilroy R."/>
        </authorList>
    </citation>
    <scope>NUCLEOTIDE SEQUENCE</scope>
    <source>
        <strain evidence="2">CHK193-4272</strain>
    </source>
</reference>
<organism evidence="2 3">
    <name type="scientific">Candidatus Butyricicoccus avistercoris</name>
    <dbReference type="NCBI Taxonomy" id="2838518"/>
    <lineage>
        <taxon>Bacteria</taxon>
        <taxon>Bacillati</taxon>
        <taxon>Bacillota</taxon>
        <taxon>Clostridia</taxon>
        <taxon>Eubacteriales</taxon>
        <taxon>Butyricicoccaceae</taxon>
        <taxon>Butyricicoccus</taxon>
    </lineage>
</organism>
<feature type="non-terminal residue" evidence="2">
    <location>
        <position position="1"/>
    </location>
</feature>
<dbReference type="SUPFAM" id="SSF53187">
    <property type="entry name" value="Zn-dependent exopeptidases"/>
    <property type="match status" value="1"/>
</dbReference>
<comment type="caution">
    <text evidence="2">The sequence shown here is derived from an EMBL/GenBank/DDBJ whole genome shotgun (WGS) entry which is preliminary data.</text>
</comment>
<dbReference type="Pfam" id="PF01520">
    <property type="entry name" value="Amidase_3"/>
    <property type="match status" value="1"/>
</dbReference>